<name>A0A6J5CCW3_9BURK</name>
<dbReference type="Proteomes" id="UP000494249">
    <property type="component" value="Unassembled WGS sequence"/>
</dbReference>
<sequence length="154" mass="15312">MSSLSISVNGGTIQVVQLGTLSAAVNQQITQAVSASAASASAAAASASSASSTVGTALAALLPQNLLEWAYSSAFRLVSATRDANEAIVTASIVWPDGGTGTFTTDTASTAFPGAIDAWHATYVNGNVTHTVTQPAVTRDSNGAVTAQPAITIT</sequence>
<protein>
    <submittedName>
        <fullName evidence="1">Uncharacterized protein</fullName>
    </submittedName>
</protein>
<dbReference type="RefSeq" id="WP_035479662.1">
    <property type="nucleotide sequence ID" value="NZ_CADFGL010000040.1"/>
</dbReference>
<dbReference type="AlphaFoldDB" id="A0A6J5CCW3"/>
<evidence type="ECO:0000313" key="2">
    <source>
        <dbReference type="Proteomes" id="UP000494249"/>
    </source>
</evidence>
<evidence type="ECO:0000313" key="1">
    <source>
        <dbReference type="EMBL" id="CAB3731527.1"/>
    </source>
</evidence>
<dbReference type="EMBL" id="CADIKB010000042">
    <property type="protein sequence ID" value="CAB3731527.1"/>
    <property type="molecule type" value="Genomic_DNA"/>
</dbReference>
<proteinExistence type="predicted"/>
<accession>A0A6J5CCW3</accession>
<organism evidence="1 2">
    <name type="scientific">Paraburkholderia phenoliruptrix</name>
    <dbReference type="NCBI Taxonomy" id="252970"/>
    <lineage>
        <taxon>Bacteria</taxon>
        <taxon>Pseudomonadati</taxon>
        <taxon>Pseudomonadota</taxon>
        <taxon>Betaproteobacteria</taxon>
        <taxon>Burkholderiales</taxon>
        <taxon>Burkholderiaceae</taxon>
        <taxon>Paraburkholderia</taxon>
    </lineage>
</organism>
<gene>
    <name evidence="1" type="ORF">LMG22037_05621</name>
</gene>
<reference evidence="1 2" key="1">
    <citation type="submission" date="2020-04" db="EMBL/GenBank/DDBJ databases">
        <authorList>
            <person name="De Canck E."/>
        </authorList>
    </citation>
    <scope>NUCLEOTIDE SEQUENCE [LARGE SCALE GENOMIC DNA]</scope>
    <source>
        <strain evidence="1 2">LMG 22037</strain>
    </source>
</reference>